<gene>
    <name evidence="2" type="ORF">TM5383_00167</name>
</gene>
<reference evidence="2 3" key="1">
    <citation type="submission" date="2015-09" db="EMBL/GenBank/DDBJ databases">
        <authorList>
            <consortium name="Swine Surveillance"/>
        </authorList>
    </citation>
    <scope>NUCLEOTIDE SEQUENCE [LARGE SCALE GENOMIC DNA]</scope>
    <source>
        <strain evidence="2 3">CECT 8383</strain>
    </source>
</reference>
<accession>A0A0P1GL31</accession>
<dbReference type="EMBL" id="CYSF01000001">
    <property type="protein sequence ID" value="CUH82985.1"/>
    <property type="molecule type" value="Genomic_DNA"/>
</dbReference>
<feature type="signal peptide" evidence="1">
    <location>
        <begin position="1"/>
        <end position="29"/>
    </location>
</feature>
<dbReference type="RefSeq" id="WP_058317148.1">
    <property type="nucleotide sequence ID" value="NZ_CYSF01000001.1"/>
</dbReference>
<feature type="chain" id="PRO_5006063541" description="DUF2946 domain-containing protein" evidence="1">
    <location>
        <begin position="30"/>
        <end position="115"/>
    </location>
</feature>
<proteinExistence type="predicted"/>
<protein>
    <recommendedName>
        <fullName evidence="4">DUF2946 domain-containing protein</fullName>
    </recommendedName>
</protein>
<sequence>MALVRTYLAVMLALVMVLTTQTMGNARHAAMPVGEMVLCIGSEAITVYYDEDGQPVDPPHYCPDCSASIVALVQPGFAPNLRPLGKGVALRVERGKGVTVTRIIPASARSPPVLS</sequence>
<dbReference type="STRING" id="340021.TM5383_00167"/>
<dbReference type="AlphaFoldDB" id="A0A0P1GL31"/>
<evidence type="ECO:0000313" key="3">
    <source>
        <dbReference type="Proteomes" id="UP000051681"/>
    </source>
</evidence>
<evidence type="ECO:0000256" key="1">
    <source>
        <dbReference type="SAM" id="SignalP"/>
    </source>
</evidence>
<dbReference type="Proteomes" id="UP000051681">
    <property type="component" value="Unassembled WGS sequence"/>
</dbReference>
<evidence type="ECO:0000313" key="2">
    <source>
        <dbReference type="EMBL" id="CUH82985.1"/>
    </source>
</evidence>
<organism evidence="2 3">
    <name type="scientific">Thalassovita mediterranea</name>
    <dbReference type="NCBI Taxonomy" id="340021"/>
    <lineage>
        <taxon>Bacteria</taxon>
        <taxon>Pseudomonadati</taxon>
        <taxon>Pseudomonadota</taxon>
        <taxon>Alphaproteobacteria</taxon>
        <taxon>Rhodobacterales</taxon>
        <taxon>Roseobacteraceae</taxon>
        <taxon>Thalassovita</taxon>
    </lineage>
</organism>
<keyword evidence="1" id="KW-0732">Signal</keyword>
<name>A0A0P1GL31_9RHOB</name>
<evidence type="ECO:0008006" key="4">
    <source>
        <dbReference type="Google" id="ProtNLM"/>
    </source>
</evidence>
<keyword evidence="3" id="KW-1185">Reference proteome</keyword>